<reference evidence="6" key="1">
    <citation type="journal article" date="2014" name="Int. J. Syst. Evol. Microbiol.">
        <title>Complete genome sequence of Corynebacterium casei LMG S-19264T (=DSM 44701T), isolated from a smear-ripened cheese.</title>
        <authorList>
            <consortium name="US DOE Joint Genome Institute (JGI-PGF)"/>
            <person name="Walter F."/>
            <person name="Albersmeier A."/>
            <person name="Kalinowski J."/>
            <person name="Ruckert C."/>
        </authorList>
    </citation>
    <scope>NUCLEOTIDE SEQUENCE</scope>
    <source>
        <strain evidence="6">JCM 4637</strain>
    </source>
</reference>
<comment type="cofactor">
    <cofactor evidence="1">
        <name>FAD</name>
        <dbReference type="ChEBI" id="CHEBI:57692"/>
    </cofactor>
</comment>
<feature type="domain" description="FAD-dependent oxidoreductase 2 FAD-binding" evidence="5">
    <location>
        <begin position="87"/>
        <end position="419"/>
    </location>
</feature>
<dbReference type="SUPFAM" id="SSF56425">
    <property type="entry name" value="Succinate dehydrogenase/fumarate reductase flavoprotein, catalytic domain"/>
    <property type="match status" value="1"/>
</dbReference>
<evidence type="ECO:0000256" key="4">
    <source>
        <dbReference type="ARBA" id="ARBA00023002"/>
    </source>
</evidence>
<dbReference type="PANTHER" id="PTHR43400:SF7">
    <property type="entry name" value="FAD-DEPENDENT OXIDOREDUCTASE 2 FAD BINDING DOMAIN-CONTAINING PROTEIN"/>
    <property type="match status" value="1"/>
</dbReference>
<dbReference type="InterPro" id="IPR027477">
    <property type="entry name" value="Succ_DH/fumarate_Rdtase_cat_sf"/>
</dbReference>
<evidence type="ECO:0000256" key="1">
    <source>
        <dbReference type="ARBA" id="ARBA00001974"/>
    </source>
</evidence>
<dbReference type="RefSeq" id="WP_189821233.1">
    <property type="nucleotide sequence ID" value="NZ_BMVC01000001.1"/>
</dbReference>
<dbReference type="InterPro" id="IPR003953">
    <property type="entry name" value="FAD-dep_OxRdtase_2_FAD-bd"/>
</dbReference>
<dbReference type="Pfam" id="PF00890">
    <property type="entry name" value="FAD_binding_2"/>
    <property type="match status" value="1"/>
</dbReference>
<gene>
    <name evidence="6" type="ORF">GCM10010334_08000</name>
</gene>
<organism evidence="6 7">
    <name type="scientific">Streptomyces finlayi</name>
    <dbReference type="NCBI Taxonomy" id="67296"/>
    <lineage>
        <taxon>Bacteria</taxon>
        <taxon>Bacillati</taxon>
        <taxon>Actinomycetota</taxon>
        <taxon>Actinomycetes</taxon>
        <taxon>Kitasatosporales</taxon>
        <taxon>Streptomycetaceae</taxon>
        <taxon>Streptomyces</taxon>
    </lineage>
</organism>
<name>A0A919C860_9ACTN</name>
<keyword evidence="4" id="KW-0560">Oxidoreductase</keyword>
<evidence type="ECO:0000256" key="3">
    <source>
        <dbReference type="ARBA" id="ARBA00022827"/>
    </source>
</evidence>
<comment type="caution">
    <text evidence="6">The sequence shown here is derived from an EMBL/GenBank/DDBJ whole genome shotgun (WGS) entry which is preliminary data.</text>
</comment>
<reference evidence="6" key="2">
    <citation type="submission" date="2020-09" db="EMBL/GenBank/DDBJ databases">
        <authorList>
            <person name="Sun Q."/>
            <person name="Ohkuma M."/>
        </authorList>
    </citation>
    <scope>NUCLEOTIDE SEQUENCE</scope>
    <source>
        <strain evidence="6">JCM 4637</strain>
    </source>
</reference>
<evidence type="ECO:0000313" key="6">
    <source>
        <dbReference type="EMBL" id="GHC80736.1"/>
    </source>
</evidence>
<dbReference type="PANTHER" id="PTHR43400">
    <property type="entry name" value="FUMARATE REDUCTASE"/>
    <property type="match status" value="1"/>
</dbReference>
<evidence type="ECO:0000256" key="2">
    <source>
        <dbReference type="ARBA" id="ARBA00022630"/>
    </source>
</evidence>
<dbReference type="Gene3D" id="3.50.50.60">
    <property type="entry name" value="FAD/NAD(P)-binding domain"/>
    <property type="match status" value="1"/>
</dbReference>
<dbReference type="EMBL" id="BMVC01000001">
    <property type="protein sequence ID" value="GHC80736.1"/>
    <property type="molecule type" value="Genomic_DNA"/>
</dbReference>
<dbReference type="Gene3D" id="3.90.700.10">
    <property type="entry name" value="Succinate dehydrogenase/fumarate reductase flavoprotein, catalytic domain"/>
    <property type="match status" value="1"/>
</dbReference>
<sequence length="460" mass="48531">MSDLPGTARPSSAAPWDLLVVGCGAGGLAAAVGFAENAPGGRVLVLERSSRYLRGWSTARTRSPFRPAEGFGCRPHEPGEGSSDAAHLAVLRAHAEPTVRWLADRHGVAFETCGANLVDGLATSLDLLGGSIAHGVRATGLSTDGLGSVTGVYVQQDGRTRHIAARHTVLASGGFQGSPHLLERHFGPTGGELRPSTPGGRNNRGDGIEMAVAVGAARGGRYDHFHGEPVDPRSHPAEALVLAYPYGILVDADGRRFLDEGADTPDRTSGDVAFRIWRDARQSAYLICDAKILRIDGHERLLARDQDPVTAPTVAELARRLDLVPDELTRTVDRFNAACRPTGPYDATRPDGRHTVDLVPPKSNWALALDTGPFLAWPVHCAIAFTFGGLRTDARSRVLTEQNEPIAGLYAVGETAGLHCGRCAGATSALRALTFGRLAGAEIARTRNAADPVPPAPPSP</sequence>
<accession>A0A919C860</accession>
<evidence type="ECO:0000259" key="5">
    <source>
        <dbReference type="Pfam" id="PF00890"/>
    </source>
</evidence>
<keyword evidence="3" id="KW-0274">FAD</keyword>
<evidence type="ECO:0000313" key="7">
    <source>
        <dbReference type="Proteomes" id="UP000638353"/>
    </source>
</evidence>
<dbReference type="SUPFAM" id="SSF51905">
    <property type="entry name" value="FAD/NAD(P)-binding domain"/>
    <property type="match status" value="1"/>
</dbReference>
<dbReference type="InterPro" id="IPR050315">
    <property type="entry name" value="FAD-oxidoreductase_2"/>
</dbReference>
<keyword evidence="2" id="KW-0285">Flavoprotein</keyword>
<dbReference type="AlphaFoldDB" id="A0A919C860"/>
<protein>
    <submittedName>
        <fullName evidence="6">Tricarballylate dehydrogenase</fullName>
    </submittedName>
</protein>
<dbReference type="GO" id="GO:0033765">
    <property type="term" value="F:steroid dehydrogenase activity, acting on the CH-CH group of donors"/>
    <property type="evidence" value="ECO:0007669"/>
    <property type="project" value="UniProtKB-ARBA"/>
</dbReference>
<dbReference type="Proteomes" id="UP000638353">
    <property type="component" value="Unassembled WGS sequence"/>
</dbReference>
<proteinExistence type="predicted"/>
<dbReference type="InterPro" id="IPR036188">
    <property type="entry name" value="FAD/NAD-bd_sf"/>
</dbReference>